<evidence type="ECO:0000313" key="1">
    <source>
        <dbReference type="EMBL" id="KAK9406465.1"/>
    </source>
</evidence>
<reference evidence="1 2" key="1">
    <citation type="journal article" date="2024" name="Proc. Natl. Acad. Sci. U.S.A.">
        <title>The genetic regulatory architecture and epigenomic basis for age-related changes in rattlesnake venom.</title>
        <authorList>
            <person name="Hogan M.P."/>
            <person name="Holding M.L."/>
            <person name="Nystrom G.S."/>
            <person name="Colston T.J."/>
            <person name="Bartlett D.A."/>
            <person name="Mason A.J."/>
            <person name="Ellsworth S.A."/>
            <person name="Rautsaw R.M."/>
            <person name="Lawrence K.C."/>
            <person name="Strickland J.L."/>
            <person name="He B."/>
            <person name="Fraser P."/>
            <person name="Margres M.J."/>
            <person name="Gilbert D.M."/>
            <person name="Gibbs H.L."/>
            <person name="Parkinson C.L."/>
            <person name="Rokyta D.R."/>
        </authorList>
    </citation>
    <scope>NUCLEOTIDE SEQUENCE [LARGE SCALE GENOMIC DNA]</scope>
    <source>
        <strain evidence="1">DRR0105</strain>
    </source>
</reference>
<proteinExistence type="predicted"/>
<organism evidence="1 2">
    <name type="scientific">Crotalus adamanteus</name>
    <name type="common">Eastern diamondback rattlesnake</name>
    <dbReference type="NCBI Taxonomy" id="8729"/>
    <lineage>
        <taxon>Eukaryota</taxon>
        <taxon>Metazoa</taxon>
        <taxon>Chordata</taxon>
        <taxon>Craniata</taxon>
        <taxon>Vertebrata</taxon>
        <taxon>Euteleostomi</taxon>
        <taxon>Lepidosauria</taxon>
        <taxon>Squamata</taxon>
        <taxon>Bifurcata</taxon>
        <taxon>Unidentata</taxon>
        <taxon>Episquamata</taxon>
        <taxon>Toxicofera</taxon>
        <taxon>Serpentes</taxon>
        <taxon>Colubroidea</taxon>
        <taxon>Viperidae</taxon>
        <taxon>Crotalinae</taxon>
        <taxon>Crotalus</taxon>
    </lineage>
</organism>
<evidence type="ECO:0000313" key="2">
    <source>
        <dbReference type="Proteomes" id="UP001474421"/>
    </source>
</evidence>
<dbReference type="AlphaFoldDB" id="A0AAW1BWR7"/>
<sequence>EKRQILGSKRNSDKLLNYHAENLSQRCCVNLTQVLMSWEDIWIVYILGV</sequence>
<protein>
    <submittedName>
        <fullName evidence="1">Uncharacterized protein</fullName>
    </submittedName>
</protein>
<keyword evidence="2" id="KW-1185">Reference proteome</keyword>
<dbReference type="Proteomes" id="UP001474421">
    <property type="component" value="Unassembled WGS sequence"/>
</dbReference>
<comment type="caution">
    <text evidence="1">The sequence shown here is derived from an EMBL/GenBank/DDBJ whole genome shotgun (WGS) entry which is preliminary data.</text>
</comment>
<dbReference type="EMBL" id="JAOTOJ010000002">
    <property type="protein sequence ID" value="KAK9406465.1"/>
    <property type="molecule type" value="Genomic_DNA"/>
</dbReference>
<gene>
    <name evidence="1" type="ORF">NXF25_005239</name>
</gene>
<name>A0AAW1BWR7_CROAD</name>
<feature type="non-terminal residue" evidence="1">
    <location>
        <position position="1"/>
    </location>
</feature>
<accession>A0AAW1BWR7</accession>